<dbReference type="InterPro" id="IPR051447">
    <property type="entry name" value="Lipoprotein-release_system"/>
</dbReference>
<evidence type="ECO:0000256" key="5">
    <source>
        <dbReference type="ARBA" id="ARBA00022989"/>
    </source>
</evidence>
<dbReference type="KEGG" id="ifn:GM661_14735"/>
<keyword evidence="10" id="KW-1185">Reference proteome</keyword>
<keyword evidence="4 7" id="KW-0812">Transmembrane</keyword>
<keyword evidence="3" id="KW-1003">Cell membrane</keyword>
<keyword evidence="5 7" id="KW-1133">Transmembrane helix</keyword>
<feature type="transmembrane region" description="Helical" evidence="7">
    <location>
        <begin position="246"/>
        <end position="270"/>
    </location>
</feature>
<name>A0A8A7KMQ5_9FIRM</name>
<keyword evidence="6 7" id="KW-0472">Membrane</keyword>
<feature type="domain" description="ABC3 transporter permease C-terminal" evidence="8">
    <location>
        <begin position="249"/>
        <end position="361"/>
    </location>
</feature>
<dbReference type="Pfam" id="PF02687">
    <property type="entry name" value="FtsX"/>
    <property type="match status" value="1"/>
</dbReference>
<feature type="transmembrane region" description="Helical" evidence="7">
    <location>
        <begin position="339"/>
        <end position="358"/>
    </location>
</feature>
<comment type="similarity">
    <text evidence="2">Belongs to the ABC-4 integral membrane protein family. LolC/E subfamily.</text>
</comment>
<gene>
    <name evidence="9" type="ORF">GM661_14735</name>
</gene>
<evidence type="ECO:0000256" key="2">
    <source>
        <dbReference type="ARBA" id="ARBA00005236"/>
    </source>
</evidence>
<dbReference type="GO" id="GO:0098797">
    <property type="term" value="C:plasma membrane protein complex"/>
    <property type="evidence" value="ECO:0007669"/>
    <property type="project" value="TreeGrafter"/>
</dbReference>
<accession>A0A8A7KMQ5</accession>
<evidence type="ECO:0000256" key="6">
    <source>
        <dbReference type="ARBA" id="ARBA00023136"/>
    </source>
</evidence>
<dbReference type="PANTHER" id="PTHR30489:SF0">
    <property type="entry name" value="LIPOPROTEIN-RELEASING SYSTEM TRANSMEMBRANE PROTEIN LOLE"/>
    <property type="match status" value="1"/>
</dbReference>
<dbReference type="Proteomes" id="UP000665020">
    <property type="component" value="Chromosome"/>
</dbReference>
<organism evidence="9 10">
    <name type="scientific">Iocasia fonsfrigidae</name>
    <dbReference type="NCBI Taxonomy" id="2682810"/>
    <lineage>
        <taxon>Bacteria</taxon>
        <taxon>Bacillati</taxon>
        <taxon>Bacillota</taxon>
        <taxon>Clostridia</taxon>
        <taxon>Halanaerobiales</taxon>
        <taxon>Halanaerobiaceae</taxon>
        <taxon>Iocasia</taxon>
    </lineage>
</organism>
<dbReference type="InterPro" id="IPR003838">
    <property type="entry name" value="ABC3_permease_C"/>
</dbReference>
<evidence type="ECO:0000256" key="1">
    <source>
        <dbReference type="ARBA" id="ARBA00004651"/>
    </source>
</evidence>
<evidence type="ECO:0000256" key="3">
    <source>
        <dbReference type="ARBA" id="ARBA00022475"/>
    </source>
</evidence>
<sequence length="373" mass="43153">MIYLKLPPVALSIYRNRKQLYFLIVIISLVSAAIFIVSVLTRYVSEVELRAWKKPLNNFSIVRPTVNVIDNYSKRELRQNNQIQSIISFKDAIVSVPGILNYEYRPIFALGKEDIEKFMKYNNLCLMEGHLPKKDTREIILSSDIIRIKKLQINDYIGNAIDKNEFLWGRFKVTGIIAGNLSLGIASLDYFKRKTGSKTSLILFTKNDIKMMNRSILRSNFPGLDFQTARTLIENYTKKNKNLIKLIWIITGILTISLTLIVGLYLSLYLQNRLKEYALFYSNGVSRSRIIIYVIKEMLLVTIVSFLSGLLLSVLFILFLKYIVFKNIIFMAKISLDELLLNMPIFIAIIFVIIYISIRNINNNRMDKLIMGV</sequence>
<proteinExistence type="inferred from homology"/>
<reference evidence="9" key="1">
    <citation type="submission" date="2019-12" db="EMBL/GenBank/DDBJ databases">
        <authorList>
            <person name="zhang j."/>
            <person name="sun C.M."/>
        </authorList>
    </citation>
    <scope>NUCLEOTIDE SEQUENCE</scope>
    <source>
        <strain evidence="9">NS-1</strain>
    </source>
</reference>
<dbReference type="EMBL" id="CP046640">
    <property type="protein sequence ID" value="QTL99122.1"/>
    <property type="molecule type" value="Genomic_DNA"/>
</dbReference>
<evidence type="ECO:0000313" key="10">
    <source>
        <dbReference type="Proteomes" id="UP000665020"/>
    </source>
</evidence>
<evidence type="ECO:0000256" key="7">
    <source>
        <dbReference type="SAM" id="Phobius"/>
    </source>
</evidence>
<evidence type="ECO:0000256" key="4">
    <source>
        <dbReference type="ARBA" id="ARBA00022692"/>
    </source>
</evidence>
<evidence type="ECO:0000313" key="9">
    <source>
        <dbReference type="EMBL" id="QTL99122.1"/>
    </source>
</evidence>
<feature type="transmembrane region" description="Helical" evidence="7">
    <location>
        <begin position="290"/>
        <end position="319"/>
    </location>
</feature>
<comment type="subcellular location">
    <subcellularLocation>
        <location evidence="1">Cell membrane</location>
        <topology evidence="1">Multi-pass membrane protein</topology>
    </subcellularLocation>
</comment>
<dbReference type="PANTHER" id="PTHR30489">
    <property type="entry name" value="LIPOPROTEIN-RELEASING SYSTEM TRANSMEMBRANE PROTEIN LOLE"/>
    <property type="match status" value="1"/>
</dbReference>
<protein>
    <submittedName>
        <fullName evidence="9">FtsX-like permease family protein</fullName>
    </submittedName>
</protein>
<dbReference type="AlphaFoldDB" id="A0A8A7KMQ5"/>
<evidence type="ECO:0000259" key="8">
    <source>
        <dbReference type="Pfam" id="PF02687"/>
    </source>
</evidence>
<feature type="transmembrane region" description="Helical" evidence="7">
    <location>
        <begin position="20"/>
        <end position="44"/>
    </location>
</feature>
<dbReference type="GO" id="GO:0044874">
    <property type="term" value="P:lipoprotein localization to outer membrane"/>
    <property type="evidence" value="ECO:0007669"/>
    <property type="project" value="TreeGrafter"/>
</dbReference>